<sequence>MITEINLGVIDYPYNYSKTTTTGSVAQILEKKYGILTKFVERHEGEIADNIADAMSNAMKEQIQTGKVNKRAFNTAFSKISTEMKRFLSTQEVETVGIAGVPTKAALNGVSHRFKRKRKGIVRGKKKVGVRRPSFIDTGQMESSYIVWGSFK</sequence>
<dbReference type="eggNOG" id="ENOG5033P7S">
    <property type="taxonomic scope" value="Bacteria"/>
</dbReference>
<evidence type="ECO:0000313" key="2">
    <source>
        <dbReference type="Proteomes" id="UP000005939"/>
    </source>
</evidence>
<proteinExistence type="predicted"/>
<dbReference type="RefSeq" id="WP_008855150.1">
    <property type="nucleotide sequence ID" value="NZ_AGFR01000018.1"/>
</dbReference>
<dbReference type="STRING" id="1088868.CIN_21610"/>
<reference evidence="1 2" key="1">
    <citation type="submission" date="2011-10" db="EMBL/GenBank/DDBJ databases">
        <title>Genome Sequence of Commensalibacter intestini A911, isolated from Drosophila gut.</title>
        <authorList>
            <person name="Lee W.-J."/>
            <person name="Kim E.-K."/>
        </authorList>
    </citation>
    <scope>NUCLEOTIDE SEQUENCE [LARGE SCALE GENOMIC DNA]</scope>
    <source>
        <strain evidence="1 2">A911</strain>
    </source>
</reference>
<organism evidence="1 2">
    <name type="scientific">Commensalibacter intestini A911</name>
    <dbReference type="NCBI Taxonomy" id="1088868"/>
    <lineage>
        <taxon>Bacteria</taxon>
        <taxon>Pseudomonadati</taxon>
        <taxon>Pseudomonadota</taxon>
        <taxon>Alphaproteobacteria</taxon>
        <taxon>Acetobacterales</taxon>
        <taxon>Acetobacteraceae</taxon>
    </lineage>
</organism>
<dbReference type="PATRIC" id="fig|1088868.3.peg.2167"/>
<dbReference type="AlphaFoldDB" id="G6F3G5"/>
<name>G6F3G5_9PROT</name>
<dbReference type="EMBL" id="AGFR01000018">
    <property type="protein sequence ID" value="EHD12915.1"/>
    <property type="molecule type" value="Genomic_DNA"/>
</dbReference>
<evidence type="ECO:0000313" key="1">
    <source>
        <dbReference type="EMBL" id="EHD12915.1"/>
    </source>
</evidence>
<protein>
    <submittedName>
        <fullName evidence="1">Uncharacterized protein</fullName>
    </submittedName>
</protein>
<dbReference type="Proteomes" id="UP000005939">
    <property type="component" value="Unassembled WGS sequence"/>
</dbReference>
<gene>
    <name evidence="1" type="ORF">CIN_21610</name>
</gene>
<accession>G6F3G5</accession>
<comment type="caution">
    <text evidence="1">The sequence shown here is derived from an EMBL/GenBank/DDBJ whole genome shotgun (WGS) entry which is preliminary data.</text>
</comment>
<dbReference type="OrthoDB" id="6636821at2"/>